<organism evidence="1 2">
    <name type="scientific">Amycolatopsis halotolerans</name>
    <dbReference type="NCBI Taxonomy" id="330083"/>
    <lineage>
        <taxon>Bacteria</taxon>
        <taxon>Bacillati</taxon>
        <taxon>Actinomycetota</taxon>
        <taxon>Actinomycetes</taxon>
        <taxon>Pseudonocardiales</taxon>
        <taxon>Pseudonocardiaceae</taxon>
        <taxon>Amycolatopsis</taxon>
    </lineage>
</organism>
<evidence type="ECO:0000313" key="2">
    <source>
        <dbReference type="Proteomes" id="UP001595764"/>
    </source>
</evidence>
<comment type="caution">
    <text evidence="1">The sequence shown here is derived from an EMBL/GenBank/DDBJ whole genome shotgun (WGS) entry which is preliminary data.</text>
</comment>
<accession>A0ABV7QR76</accession>
<dbReference type="Proteomes" id="UP001595764">
    <property type="component" value="Unassembled WGS sequence"/>
</dbReference>
<reference evidence="2" key="1">
    <citation type="journal article" date="2019" name="Int. J. Syst. Evol. Microbiol.">
        <title>The Global Catalogue of Microorganisms (GCM) 10K type strain sequencing project: providing services to taxonomists for standard genome sequencing and annotation.</title>
        <authorList>
            <consortium name="The Broad Institute Genomics Platform"/>
            <consortium name="The Broad Institute Genome Sequencing Center for Infectious Disease"/>
            <person name="Wu L."/>
            <person name="Ma J."/>
        </authorList>
    </citation>
    <scope>NUCLEOTIDE SEQUENCE [LARGE SCALE GENOMIC DNA]</scope>
    <source>
        <strain evidence="2">CGMCC 4.7682</strain>
    </source>
</reference>
<gene>
    <name evidence="1" type="ORF">ACFORO_36160</name>
</gene>
<proteinExistence type="predicted"/>
<evidence type="ECO:0008006" key="3">
    <source>
        <dbReference type="Google" id="ProtNLM"/>
    </source>
</evidence>
<name>A0ABV7QR76_9PSEU</name>
<evidence type="ECO:0000313" key="1">
    <source>
        <dbReference type="EMBL" id="MFC3515643.1"/>
    </source>
</evidence>
<protein>
    <recommendedName>
        <fullName evidence="3">Secreted protein</fullName>
    </recommendedName>
</protein>
<sequence length="82" mass="8757">MTLAATGTALFVFTGGLAGAATYRGAWAGVFSVKANCDASSASRNDPPDLLTYPCEYHTSDPRSPSGGGQAGWYYFYRYRTD</sequence>
<dbReference type="EMBL" id="JBHRWI010000052">
    <property type="protein sequence ID" value="MFC3515643.1"/>
    <property type="molecule type" value="Genomic_DNA"/>
</dbReference>
<keyword evidence="2" id="KW-1185">Reference proteome</keyword>
<dbReference type="RefSeq" id="WP_354747656.1">
    <property type="nucleotide sequence ID" value="NZ_JBHMAY010000034.1"/>
</dbReference>